<organism evidence="2 3">
    <name type="scientific">Aspergillus candidus</name>
    <dbReference type="NCBI Taxonomy" id="41067"/>
    <lineage>
        <taxon>Eukaryota</taxon>
        <taxon>Fungi</taxon>
        <taxon>Dikarya</taxon>
        <taxon>Ascomycota</taxon>
        <taxon>Pezizomycotina</taxon>
        <taxon>Eurotiomycetes</taxon>
        <taxon>Eurotiomycetidae</taxon>
        <taxon>Eurotiales</taxon>
        <taxon>Aspergillaceae</taxon>
        <taxon>Aspergillus</taxon>
        <taxon>Aspergillus subgen. Circumdati</taxon>
    </lineage>
</organism>
<feature type="compositionally biased region" description="Basic and acidic residues" evidence="1">
    <location>
        <begin position="93"/>
        <end position="106"/>
    </location>
</feature>
<proteinExistence type="predicted"/>
<feature type="region of interest" description="Disordered" evidence="1">
    <location>
        <begin position="35"/>
        <end position="180"/>
    </location>
</feature>
<feature type="compositionally biased region" description="Basic and acidic residues" evidence="1">
    <location>
        <begin position="165"/>
        <end position="180"/>
    </location>
</feature>
<dbReference type="EMBL" id="KZ559124">
    <property type="protein sequence ID" value="PLB40496.1"/>
    <property type="molecule type" value="Genomic_DNA"/>
</dbReference>
<gene>
    <name evidence="2" type="ORF">BDW47DRAFT_88419</name>
</gene>
<dbReference type="RefSeq" id="XP_024674508.1">
    <property type="nucleotide sequence ID" value="XM_024820119.1"/>
</dbReference>
<protein>
    <submittedName>
        <fullName evidence="2">Uncharacterized protein</fullName>
    </submittedName>
</protein>
<reference evidence="2 3" key="1">
    <citation type="submission" date="2017-12" db="EMBL/GenBank/DDBJ databases">
        <authorList>
            <consortium name="DOE Joint Genome Institute"/>
            <person name="Haridas S."/>
            <person name="Kjaerbolling I."/>
            <person name="Vesth T.C."/>
            <person name="Frisvad J.C."/>
            <person name="Nybo J.L."/>
            <person name="Theobald S."/>
            <person name="Kuo A."/>
            <person name="Bowyer P."/>
            <person name="Matsuda Y."/>
            <person name="Mondo S."/>
            <person name="Lyhne E.K."/>
            <person name="Kogle M.E."/>
            <person name="Clum A."/>
            <person name="Lipzen A."/>
            <person name="Salamov A."/>
            <person name="Ngan C.Y."/>
            <person name="Daum C."/>
            <person name="Chiniquy J."/>
            <person name="Barry K."/>
            <person name="LaButti K."/>
            <person name="Simmons B.A."/>
            <person name="Magnuson J.K."/>
            <person name="Mortensen U.H."/>
            <person name="Larsen T.O."/>
            <person name="Grigoriev I.V."/>
            <person name="Baker S.E."/>
            <person name="Andersen M.R."/>
            <person name="Nordberg H.P."/>
            <person name="Cantor M.N."/>
            <person name="Hua S.X."/>
        </authorList>
    </citation>
    <scope>NUCLEOTIDE SEQUENCE [LARGE SCALE GENOMIC DNA]</scope>
    <source>
        <strain evidence="2 3">CBS 102.13</strain>
    </source>
</reference>
<dbReference type="GeneID" id="36527279"/>
<accession>A0A2I2FIP3</accession>
<dbReference type="Proteomes" id="UP000234585">
    <property type="component" value="Unassembled WGS sequence"/>
</dbReference>
<dbReference type="AlphaFoldDB" id="A0A2I2FIP3"/>
<name>A0A2I2FIP3_ASPCN</name>
<feature type="compositionally biased region" description="Basic and acidic residues" evidence="1">
    <location>
        <begin position="56"/>
        <end position="78"/>
    </location>
</feature>
<keyword evidence="3" id="KW-1185">Reference proteome</keyword>
<evidence type="ECO:0000313" key="2">
    <source>
        <dbReference type="EMBL" id="PLB40496.1"/>
    </source>
</evidence>
<evidence type="ECO:0000313" key="3">
    <source>
        <dbReference type="Proteomes" id="UP000234585"/>
    </source>
</evidence>
<evidence type="ECO:0000256" key="1">
    <source>
        <dbReference type="SAM" id="MobiDB-lite"/>
    </source>
</evidence>
<sequence length="228" mass="25624">MSENWGLIWDKTPKLERLFEWSPLQRVYEVFANQGPDIQVGRIGGKSASASRTRRAGGDESTKKKSTPSRDGRRDATRSRYRGPINSRVLGLPEERSDRLKRRDDGPDVGSWSGAEDCDGTGGEGDIKEEHGEENGEEHDKEGEEEEEEERGWFGFLWSTPSSGARDERQVVPERDEDRHGREYPAVCYHDAADENAGTALVRAVPGGWFGFLGWSLSRSTRDVRQVV</sequence>
<feature type="compositionally biased region" description="Basic and acidic residues" evidence="1">
    <location>
        <begin position="125"/>
        <end position="142"/>
    </location>
</feature>